<dbReference type="AlphaFoldDB" id="A0A1V6Z2A9"/>
<dbReference type="Pfam" id="PF24855">
    <property type="entry name" value="DUF7729"/>
    <property type="match status" value="1"/>
</dbReference>
<dbReference type="InterPro" id="IPR056146">
    <property type="entry name" value="DUF7729"/>
</dbReference>
<protein>
    <recommendedName>
        <fullName evidence="2">DUF7729 domain-containing protein</fullName>
    </recommendedName>
</protein>
<evidence type="ECO:0000313" key="5">
    <source>
        <dbReference type="Proteomes" id="UP000191691"/>
    </source>
</evidence>
<dbReference type="OrthoDB" id="2564812at2759"/>
<dbReference type="OMA" id="WRANTTI"/>
<reference evidence="3" key="3">
    <citation type="submission" date="2021-07" db="EMBL/GenBank/DDBJ databases">
        <authorList>
            <person name="Branca A.L. A."/>
        </authorList>
    </citation>
    <scope>NUCLEOTIDE SEQUENCE</scope>
</reference>
<sequence length="329" mass="35465">MSSPRPQVDAKMSRLYYIYNFLILITILCQSSAWAQSVEPTTLTVPRSAWHASGETPNRRSASTEETTVRRRTIVTATDSTSTGMPKPFDTLSYNFATASTCIDFFAKWRANTTISNCNAISLLIENSNAFFHTLSSARATSRILDKSCSADVSKCASIMTGLAADLLDPDNCGDDYENGNSVVKGTYQNLVAYEPIYRATCLANPATQKYCFVDAVSNSTVPDDYSVYLMPLGTPLTVGSVPTCNKCLKETMELFSGWARRDGQPLDTTYLPSAKIVNAHCGDGFAATNITVGSVDVRAGAGLAVPLPHLGFATVMALVLGPMLTGMF</sequence>
<accession>A0A1V6Z2A9</accession>
<dbReference type="EMBL" id="MOOB01000005">
    <property type="protein sequence ID" value="OQE93678.1"/>
    <property type="molecule type" value="Genomic_DNA"/>
</dbReference>
<proteinExistence type="predicted"/>
<evidence type="ECO:0000313" key="4">
    <source>
        <dbReference type="EMBL" id="OQE93678.1"/>
    </source>
</evidence>
<reference evidence="5" key="2">
    <citation type="journal article" date="2017" name="Nat. Microbiol.">
        <title>Global analysis of biosynthetic gene clusters reveals vast potential of secondary metabolite production in Penicillium species.</title>
        <authorList>
            <person name="Nielsen J.C."/>
            <person name="Grijseels S."/>
            <person name="Prigent S."/>
            <person name="Ji B."/>
            <person name="Dainat J."/>
            <person name="Nielsen K.F."/>
            <person name="Frisvad J.C."/>
            <person name="Workman M."/>
            <person name="Nielsen J."/>
        </authorList>
    </citation>
    <scope>NUCLEOTIDE SEQUENCE [LARGE SCALE GENOMIC DNA]</scope>
    <source>
        <strain evidence="5">IBT 13039</strain>
    </source>
</reference>
<dbReference type="Proteomes" id="UP001153461">
    <property type="component" value="Unassembled WGS sequence"/>
</dbReference>
<dbReference type="Proteomes" id="UP000191691">
    <property type="component" value="Unassembled WGS sequence"/>
</dbReference>
<reference evidence="4" key="1">
    <citation type="submission" date="2016-10" db="EMBL/GenBank/DDBJ databases">
        <title>Uncovering the secondary metabolism of Penicillium species provides insights into the evolution of 6-MSA pathways.</title>
        <authorList>
            <person name="Nielsen J.C."/>
            <person name="Nielsen J."/>
        </authorList>
    </citation>
    <scope>NUCLEOTIDE SEQUENCE [LARGE SCALE GENOMIC DNA]</scope>
    <source>
        <strain evidence="4">IBT 13039</strain>
    </source>
</reference>
<dbReference type="PANTHER" id="PTHR39460:SF1">
    <property type="entry name" value="C6 TRANSCRIPTION FACTOR"/>
    <property type="match status" value="1"/>
</dbReference>
<keyword evidence="5" id="KW-1185">Reference proteome</keyword>
<organism evidence="4 5">
    <name type="scientific">Penicillium nalgiovense</name>
    <dbReference type="NCBI Taxonomy" id="60175"/>
    <lineage>
        <taxon>Eukaryota</taxon>
        <taxon>Fungi</taxon>
        <taxon>Dikarya</taxon>
        <taxon>Ascomycota</taxon>
        <taxon>Pezizomycotina</taxon>
        <taxon>Eurotiomycetes</taxon>
        <taxon>Eurotiomycetidae</taxon>
        <taxon>Eurotiales</taxon>
        <taxon>Aspergillaceae</taxon>
        <taxon>Penicillium</taxon>
    </lineage>
</organism>
<comment type="caution">
    <text evidence="4">The sequence shown here is derived from an EMBL/GenBank/DDBJ whole genome shotgun (WGS) entry which is preliminary data.</text>
</comment>
<evidence type="ECO:0000313" key="3">
    <source>
        <dbReference type="EMBL" id="CAG8165360.1"/>
    </source>
</evidence>
<name>A0A1V6Z2A9_PENNA</name>
<dbReference type="PANTHER" id="PTHR39460">
    <property type="entry name" value="EXPRESSED PROTEIN"/>
    <property type="match status" value="1"/>
</dbReference>
<evidence type="ECO:0000259" key="2">
    <source>
        <dbReference type="Pfam" id="PF24855"/>
    </source>
</evidence>
<evidence type="ECO:0000256" key="1">
    <source>
        <dbReference type="SAM" id="MobiDB-lite"/>
    </source>
</evidence>
<dbReference type="EMBL" id="CAJVNV010000333">
    <property type="protein sequence ID" value="CAG8165360.1"/>
    <property type="molecule type" value="Genomic_DNA"/>
</dbReference>
<feature type="domain" description="DUF7729" evidence="2">
    <location>
        <begin position="85"/>
        <end position="290"/>
    </location>
</feature>
<gene>
    <name evidence="4" type="ORF">PENNAL_c0005G01740</name>
    <name evidence="3" type="ORF">PNAL_LOCUS6489</name>
</gene>
<feature type="region of interest" description="Disordered" evidence="1">
    <location>
        <begin position="49"/>
        <end position="69"/>
    </location>
</feature>